<protein>
    <recommendedName>
        <fullName evidence="3">CBS domain-containing protein</fullName>
    </recommendedName>
</protein>
<feature type="domain" description="CBS" evidence="3">
    <location>
        <begin position="226"/>
        <end position="280"/>
    </location>
</feature>
<proteinExistence type="predicted"/>
<dbReference type="AlphaFoldDB" id="A0A2R6AW12"/>
<feature type="domain" description="CBS" evidence="3">
    <location>
        <begin position="143"/>
        <end position="200"/>
    </location>
</feature>
<evidence type="ECO:0000256" key="2">
    <source>
        <dbReference type="PROSITE-ProRule" id="PRU00703"/>
    </source>
</evidence>
<dbReference type="Proteomes" id="UP000240490">
    <property type="component" value="Unassembled WGS sequence"/>
</dbReference>
<dbReference type="Gene3D" id="3.10.580.10">
    <property type="entry name" value="CBS-domain"/>
    <property type="match status" value="2"/>
</dbReference>
<dbReference type="EMBL" id="NEXJ01000077">
    <property type="protein sequence ID" value="PSN90585.1"/>
    <property type="molecule type" value="Genomic_DNA"/>
</dbReference>
<dbReference type="InterPro" id="IPR051257">
    <property type="entry name" value="Diverse_CBS-Domain"/>
</dbReference>
<keyword evidence="1 2" id="KW-0129">CBS domain</keyword>
<accession>A0A2R6AW12</accession>
<dbReference type="InterPro" id="IPR046342">
    <property type="entry name" value="CBS_dom_sf"/>
</dbReference>
<organism evidence="4 5">
    <name type="scientific">Candidatus Marsarchaeota G2 archaeon ECH_B_SAG-M15</name>
    <dbReference type="NCBI Taxonomy" id="1978162"/>
    <lineage>
        <taxon>Archaea</taxon>
        <taxon>Candidatus Marsarchaeota</taxon>
        <taxon>Candidatus Marsarchaeota group 2</taxon>
    </lineage>
</organism>
<evidence type="ECO:0000256" key="1">
    <source>
        <dbReference type="ARBA" id="ARBA00023122"/>
    </source>
</evidence>
<evidence type="ECO:0000313" key="5">
    <source>
        <dbReference type="Proteomes" id="UP000240490"/>
    </source>
</evidence>
<feature type="domain" description="CBS" evidence="3">
    <location>
        <begin position="9"/>
        <end position="67"/>
    </location>
</feature>
<dbReference type="CDD" id="cd04584">
    <property type="entry name" value="CBS_pair_AcuB_like"/>
    <property type="match status" value="1"/>
</dbReference>
<gene>
    <name evidence="4" type="ORF">B9Q08_04450</name>
</gene>
<reference evidence="4 5" key="1">
    <citation type="submission" date="2017-04" db="EMBL/GenBank/DDBJ databases">
        <title>Novel microbial lineages endemic to geothermal iron-oxide mats fill important gaps in the evolutionary history of Archaea.</title>
        <authorList>
            <person name="Jay Z.J."/>
            <person name="Beam J.P."/>
            <person name="Dlakic M."/>
            <person name="Rusch D.B."/>
            <person name="Kozubal M.A."/>
            <person name="Inskeep W.P."/>
        </authorList>
    </citation>
    <scope>NUCLEOTIDE SEQUENCE [LARGE SCALE GENOMIC DNA]</scope>
    <source>
        <strain evidence="4">ECH_B_SAG-M15</strain>
    </source>
</reference>
<dbReference type="PANTHER" id="PTHR43080:SF2">
    <property type="entry name" value="CBS DOMAIN-CONTAINING PROTEIN"/>
    <property type="match status" value="1"/>
</dbReference>
<name>A0A2R6AW12_9ARCH</name>
<sequence>MSARISSYMSTPVVTCHLNDNLAHVRNLLLRRDIGRVVVVDDGHVFGIVTWTDLIKAFVSLQKRWASHPIDEVLVKQVMTKNPILIRQTRSIRMAAKTMVRYGVSGLPVVDQQKTLSGIITKTDIVRAIPRTKSSRLSVSEVMTTDVVTLSPNHTLYRAASLMDQNKISHLVVTEGGVPLGMISKIDLASFAPAVAGRMSAPRKKFVFDNANDRRVYFVPVAADLMTTDLITVKPDVSLLDASRIMLDHSISSLPVVDDSGKLVGIITKSDLVRAVTRFR</sequence>
<comment type="caution">
    <text evidence="4">The sequence shown here is derived from an EMBL/GenBank/DDBJ whole genome shotgun (WGS) entry which is preliminary data.</text>
</comment>
<dbReference type="PANTHER" id="PTHR43080">
    <property type="entry name" value="CBS DOMAIN-CONTAINING PROTEIN CBSX3, MITOCHONDRIAL"/>
    <property type="match status" value="1"/>
</dbReference>
<dbReference type="PROSITE" id="PS51371">
    <property type="entry name" value="CBS"/>
    <property type="match status" value="4"/>
</dbReference>
<dbReference type="SUPFAM" id="SSF54631">
    <property type="entry name" value="CBS-domain pair"/>
    <property type="match status" value="2"/>
</dbReference>
<evidence type="ECO:0000259" key="3">
    <source>
        <dbReference type="PROSITE" id="PS51371"/>
    </source>
</evidence>
<dbReference type="SMART" id="SM00116">
    <property type="entry name" value="CBS"/>
    <property type="match status" value="4"/>
</dbReference>
<evidence type="ECO:0000313" key="4">
    <source>
        <dbReference type="EMBL" id="PSN90585.1"/>
    </source>
</evidence>
<feature type="domain" description="CBS" evidence="3">
    <location>
        <begin position="79"/>
        <end position="135"/>
    </location>
</feature>
<dbReference type="Pfam" id="PF00571">
    <property type="entry name" value="CBS"/>
    <property type="match status" value="4"/>
</dbReference>
<dbReference type="InterPro" id="IPR000644">
    <property type="entry name" value="CBS_dom"/>
</dbReference>